<accession>A0A813GZM0</accession>
<dbReference type="Proteomes" id="UP000654075">
    <property type="component" value="Unassembled WGS sequence"/>
</dbReference>
<evidence type="ECO:0000256" key="1">
    <source>
        <dbReference type="SAM" id="MobiDB-lite"/>
    </source>
</evidence>
<feature type="region of interest" description="Disordered" evidence="1">
    <location>
        <begin position="272"/>
        <end position="291"/>
    </location>
</feature>
<organism evidence="2 3">
    <name type="scientific">Polarella glacialis</name>
    <name type="common">Dinoflagellate</name>
    <dbReference type="NCBI Taxonomy" id="89957"/>
    <lineage>
        <taxon>Eukaryota</taxon>
        <taxon>Sar</taxon>
        <taxon>Alveolata</taxon>
        <taxon>Dinophyceae</taxon>
        <taxon>Suessiales</taxon>
        <taxon>Suessiaceae</taxon>
        <taxon>Polarella</taxon>
    </lineage>
</organism>
<feature type="non-terminal residue" evidence="2">
    <location>
        <position position="350"/>
    </location>
</feature>
<dbReference type="EMBL" id="CAJNNV010029963">
    <property type="protein sequence ID" value="CAE8630814.1"/>
    <property type="molecule type" value="Genomic_DNA"/>
</dbReference>
<comment type="caution">
    <text evidence="2">The sequence shown here is derived from an EMBL/GenBank/DDBJ whole genome shotgun (WGS) entry which is preliminary data.</text>
</comment>
<feature type="compositionally biased region" description="Basic and acidic residues" evidence="1">
    <location>
        <begin position="273"/>
        <end position="291"/>
    </location>
</feature>
<evidence type="ECO:0000313" key="2">
    <source>
        <dbReference type="EMBL" id="CAE8630814.1"/>
    </source>
</evidence>
<sequence length="350" mass="37375">VVLQAFQVASEHLTKEKLAAGSNFEVALVLNTYTKVQLATALPVAAALHELEARCARQGAKPLDLVAVSLVLGALARLALMPPPGLEQALLGPLLRGPPGSRALQDSLDIVRTVGMLNALVRLDAAAHGCQLRPWLEVLLQRLVTVLEQPEAGLSPALGVQRRFGDASEQGARAAGAWSSHTLPTALDAVCMLSGVGGRLWWRCSERLVERAAEMMTSRPAAPRAADEFAESRQAWQAMLMLFHFRLLPQPRAVRPSLRLLRAVRAVSASAEARLRGGSDPHRGGEAAAEHGDSLDELQAVACAVQAASQGLGVVAHPSLKAQVLHLYSIDLLLPPATATRITKTRRLQM</sequence>
<proteinExistence type="predicted"/>
<evidence type="ECO:0000313" key="3">
    <source>
        <dbReference type="Proteomes" id="UP000654075"/>
    </source>
</evidence>
<protein>
    <submittedName>
        <fullName evidence="2">Uncharacterized protein</fullName>
    </submittedName>
</protein>
<dbReference type="AlphaFoldDB" id="A0A813GZM0"/>
<gene>
    <name evidence="2" type="ORF">PGLA1383_LOCUS47023</name>
</gene>
<keyword evidence="3" id="KW-1185">Reference proteome</keyword>
<reference evidence="2" key="1">
    <citation type="submission" date="2021-02" db="EMBL/GenBank/DDBJ databases">
        <authorList>
            <person name="Dougan E. K."/>
            <person name="Rhodes N."/>
            <person name="Thang M."/>
            <person name="Chan C."/>
        </authorList>
    </citation>
    <scope>NUCLEOTIDE SEQUENCE</scope>
</reference>
<name>A0A813GZM0_POLGL</name>